<keyword evidence="2" id="KW-1185">Reference proteome</keyword>
<dbReference type="PANTHER" id="PTHR33116">
    <property type="entry name" value="REVERSE TRANSCRIPTASE ZINC-BINDING DOMAIN-CONTAINING PROTEIN-RELATED-RELATED"/>
    <property type="match status" value="1"/>
</dbReference>
<name>A0AAV5BKX2_ELECO</name>
<comment type="caution">
    <text evidence="1">The sequence shown here is derived from an EMBL/GenBank/DDBJ whole genome shotgun (WGS) entry which is preliminary data.</text>
</comment>
<protein>
    <submittedName>
        <fullName evidence="1">Uncharacterized protein</fullName>
    </submittedName>
</protein>
<dbReference type="Proteomes" id="UP001054889">
    <property type="component" value="Unassembled WGS sequence"/>
</dbReference>
<accession>A0AAV5BKX2</accession>
<dbReference type="AlphaFoldDB" id="A0AAV5BKX2"/>
<sequence>MKVSRRNAKCLKGILTKYCDSSGQKISEGKSSIFFWGNTDIEEKIVVCNILNIMIESIFDKYLGLPALVGVDRTDCFWHLVDQVRARISGWKEKLLSTGGKEIPIKSIAQAIPVFVMMVFRLPNKIYKRMTDAISQYWWGDGKEQKRIQWQQWWKLCIPKNKGGMGFHDLQSFNLSLLAKQVWRLMFEPKSLCARVLHAKYYPDGNLLNAKPKQGSSYTWQSVLASLECFK</sequence>
<dbReference type="PANTHER" id="PTHR33116:SF86">
    <property type="entry name" value="REVERSE TRANSCRIPTASE DOMAIN-CONTAINING PROTEIN"/>
    <property type="match status" value="1"/>
</dbReference>
<reference evidence="1" key="1">
    <citation type="journal article" date="2018" name="DNA Res.">
        <title>Multiple hybrid de novo genome assembly of finger millet, an orphan allotetraploid crop.</title>
        <authorList>
            <person name="Hatakeyama M."/>
            <person name="Aluri S."/>
            <person name="Balachadran M.T."/>
            <person name="Sivarajan S.R."/>
            <person name="Patrignani A."/>
            <person name="Gruter S."/>
            <person name="Poveda L."/>
            <person name="Shimizu-Inatsugi R."/>
            <person name="Baeten J."/>
            <person name="Francoijs K.J."/>
            <person name="Nataraja K.N."/>
            <person name="Reddy Y.A.N."/>
            <person name="Phadnis S."/>
            <person name="Ravikumar R.L."/>
            <person name="Schlapbach R."/>
            <person name="Sreeman S.M."/>
            <person name="Shimizu K.K."/>
        </authorList>
    </citation>
    <scope>NUCLEOTIDE SEQUENCE</scope>
</reference>
<organism evidence="1 2">
    <name type="scientific">Eleusine coracana subsp. coracana</name>
    <dbReference type="NCBI Taxonomy" id="191504"/>
    <lineage>
        <taxon>Eukaryota</taxon>
        <taxon>Viridiplantae</taxon>
        <taxon>Streptophyta</taxon>
        <taxon>Embryophyta</taxon>
        <taxon>Tracheophyta</taxon>
        <taxon>Spermatophyta</taxon>
        <taxon>Magnoliopsida</taxon>
        <taxon>Liliopsida</taxon>
        <taxon>Poales</taxon>
        <taxon>Poaceae</taxon>
        <taxon>PACMAD clade</taxon>
        <taxon>Chloridoideae</taxon>
        <taxon>Cynodonteae</taxon>
        <taxon>Eleusininae</taxon>
        <taxon>Eleusine</taxon>
    </lineage>
</organism>
<proteinExistence type="predicted"/>
<evidence type="ECO:0000313" key="1">
    <source>
        <dbReference type="EMBL" id="GJM86970.1"/>
    </source>
</evidence>
<dbReference type="EMBL" id="BQKI01000001">
    <property type="protein sequence ID" value="GJM86970.1"/>
    <property type="molecule type" value="Genomic_DNA"/>
</dbReference>
<gene>
    <name evidence="1" type="primary">ga02878</name>
    <name evidence="1" type="ORF">PR202_ga02878</name>
</gene>
<reference evidence="1" key="2">
    <citation type="submission" date="2021-12" db="EMBL/GenBank/DDBJ databases">
        <title>Resequencing data analysis of finger millet.</title>
        <authorList>
            <person name="Hatakeyama M."/>
            <person name="Aluri S."/>
            <person name="Balachadran M.T."/>
            <person name="Sivarajan S.R."/>
            <person name="Poveda L."/>
            <person name="Shimizu-Inatsugi R."/>
            <person name="Schlapbach R."/>
            <person name="Sreeman S.M."/>
            <person name="Shimizu K.K."/>
        </authorList>
    </citation>
    <scope>NUCLEOTIDE SEQUENCE</scope>
</reference>
<evidence type="ECO:0000313" key="2">
    <source>
        <dbReference type="Proteomes" id="UP001054889"/>
    </source>
</evidence>